<proteinExistence type="predicted"/>
<dbReference type="GeneID" id="19309792"/>
<dbReference type="KEGG" id="gtr:GLOTRDRAFT_96040"/>
<evidence type="ECO:0000256" key="1">
    <source>
        <dbReference type="SAM" id="MobiDB-lite"/>
    </source>
</evidence>
<feature type="region of interest" description="Disordered" evidence="1">
    <location>
        <begin position="199"/>
        <end position="242"/>
    </location>
</feature>
<reference evidence="2 3" key="1">
    <citation type="journal article" date="2012" name="Science">
        <title>The Paleozoic origin of enzymatic lignin decomposition reconstructed from 31 fungal genomes.</title>
        <authorList>
            <person name="Floudas D."/>
            <person name="Binder M."/>
            <person name="Riley R."/>
            <person name="Barry K."/>
            <person name="Blanchette R.A."/>
            <person name="Henrissat B."/>
            <person name="Martinez A.T."/>
            <person name="Otillar R."/>
            <person name="Spatafora J.W."/>
            <person name="Yadav J.S."/>
            <person name="Aerts A."/>
            <person name="Benoit I."/>
            <person name="Boyd A."/>
            <person name="Carlson A."/>
            <person name="Copeland A."/>
            <person name="Coutinho P.M."/>
            <person name="de Vries R.P."/>
            <person name="Ferreira P."/>
            <person name="Findley K."/>
            <person name="Foster B."/>
            <person name="Gaskell J."/>
            <person name="Glotzer D."/>
            <person name="Gorecki P."/>
            <person name="Heitman J."/>
            <person name="Hesse C."/>
            <person name="Hori C."/>
            <person name="Igarashi K."/>
            <person name="Jurgens J.A."/>
            <person name="Kallen N."/>
            <person name="Kersten P."/>
            <person name="Kohler A."/>
            <person name="Kuees U."/>
            <person name="Kumar T.K.A."/>
            <person name="Kuo A."/>
            <person name="LaButti K."/>
            <person name="Larrondo L.F."/>
            <person name="Lindquist E."/>
            <person name="Ling A."/>
            <person name="Lombard V."/>
            <person name="Lucas S."/>
            <person name="Lundell T."/>
            <person name="Martin R."/>
            <person name="McLaughlin D.J."/>
            <person name="Morgenstern I."/>
            <person name="Morin E."/>
            <person name="Murat C."/>
            <person name="Nagy L.G."/>
            <person name="Nolan M."/>
            <person name="Ohm R.A."/>
            <person name="Patyshakuliyeva A."/>
            <person name="Rokas A."/>
            <person name="Ruiz-Duenas F.J."/>
            <person name="Sabat G."/>
            <person name="Salamov A."/>
            <person name="Samejima M."/>
            <person name="Schmutz J."/>
            <person name="Slot J.C."/>
            <person name="St John F."/>
            <person name="Stenlid J."/>
            <person name="Sun H."/>
            <person name="Sun S."/>
            <person name="Syed K."/>
            <person name="Tsang A."/>
            <person name="Wiebenga A."/>
            <person name="Young D."/>
            <person name="Pisabarro A."/>
            <person name="Eastwood D.C."/>
            <person name="Martin F."/>
            <person name="Cullen D."/>
            <person name="Grigoriev I.V."/>
            <person name="Hibbett D.S."/>
        </authorList>
    </citation>
    <scope>NUCLEOTIDE SEQUENCE [LARGE SCALE GENOMIC DNA]</scope>
    <source>
        <strain evidence="2 3">ATCC 11539</strain>
    </source>
</reference>
<gene>
    <name evidence="2" type="ORF">GLOTRDRAFT_96040</name>
</gene>
<dbReference type="AlphaFoldDB" id="S7PWL5"/>
<evidence type="ECO:0008006" key="4">
    <source>
        <dbReference type="Google" id="ProtNLM"/>
    </source>
</evidence>
<organism evidence="2 3">
    <name type="scientific">Gloeophyllum trabeum (strain ATCC 11539 / FP-39264 / Madison 617)</name>
    <name type="common">Brown rot fungus</name>
    <dbReference type="NCBI Taxonomy" id="670483"/>
    <lineage>
        <taxon>Eukaryota</taxon>
        <taxon>Fungi</taxon>
        <taxon>Dikarya</taxon>
        <taxon>Basidiomycota</taxon>
        <taxon>Agaricomycotina</taxon>
        <taxon>Agaricomycetes</taxon>
        <taxon>Gloeophyllales</taxon>
        <taxon>Gloeophyllaceae</taxon>
        <taxon>Gloeophyllum</taxon>
    </lineage>
</organism>
<accession>S7PWL5</accession>
<dbReference type="HOGENOM" id="CLU_030738_0_0_1"/>
<keyword evidence="3" id="KW-1185">Reference proteome</keyword>
<dbReference type="OrthoDB" id="10259622at2759"/>
<feature type="compositionally biased region" description="Basic and acidic residues" evidence="1">
    <location>
        <begin position="18"/>
        <end position="30"/>
    </location>
</feature>
<dbReference type="eggNOG" id="ENOG502S1KY">
    <property type="taxonomic scope" value="Eukaryota"/>
</dbReference>
<dbReference type="OMA" id="IPALICP"/>
<evidence type="ECO:0000313" key="3">
    <source>
        <dbReference type="Proteomes" id="UP000030669"/>
    </source>
</evidence>
<feature type="compositionally biased region" description="Basic residues" evidence="1">
    <location>
        <begin position="1"/>
        <end position="17"/>
    </location>
</feature>
<dbReference type="Proteomes" id="UP000030669">
    <property type="component" value="Unassembled WGS sequence"/>
</dbReference>
<dbReference type="EMBL" id="KB469309">
    <property type="protein sequence ID" value="EPQ51772.1"/>
    <property type="molecule type" value="Genomic_DNA"/>
</dbReference>
<protein>
    <recommendedName>
        <fullName evidence="4">BAH domain-containing protein</fullName>
    </recommendedName>
</protein>
<evidence type="ECO:0000313" key="2">
    <source>
        <dbReference type="EMBL" id="EPQ51772.1"/>
    </source>
</evidence>
<dbReference type="RefSeq" id="XP_007869675.1">
    <property type="nucleotide sequence ID" value="XM_007871484.1"/>
</dbReference>
<sequence>MPRKSRPRFTVHKKKTPKKDPNGAPSEREWENMQPHSAFKGWTVIIPTVALVAPLTVLPAGTDPDVGRPFIHQFWVVKIRDIRSRQDSSGEDDVWIRVQWYYSPKDVADNTMVKRYIENDIEQEDINANWKDNHPEFYCRYDLECLSRTLSPKHRGTCLCGEPYNPDQDVMHFCPRPSCRKAYHRDCLAENNCVETSPRGREDRLLASSPDSDEPFPLASYQASPGKRKRGGGKGKEAVRSSPLDALPEELLRVARLPITKGVRAGGLVGNVRSVVTARRLVYAALENHGILPEDWEDQIVSKALKDTVLPETTDIPPLRCPGCQGAI</sequence>
<feature type="region of interest" description="Disordered" evidence="1">
    <location>
        <begin position="1"/>
        <end position="30"/>
    </location>
</feature>
<name>S7PWL5_GLOTA</name>